<dbReference type="VEuPathDB" id="FungiDB:TAPDE_001325"/>
<comment type="function">
    <text evidence="15">Catalyzes the condensation of 2 farnesyl pyrophosphate (FPP) moieties to form squalene.</text>
</comment>
<keyword evidence="9 15" id="KW-1133">Transmembrane helix</keyword>
<keyword evidence="6 15" id="KW-0808">Transferase</keyword>
<comment type="subcellular location">
    <subcellularLocation>
        <location evidence="2">Membrane</location>
    </subcellularLocation>
</comment>
<proteinExistence type="inferred from homology"/>
<dbReference type="AlphaFoldDB" id="R4X7R7"/>
<keyword evidence="17" id="KW-1185">Reference proteome</keyword>
<dbReference type="FunFam" id="1.10.600.10:FF:000003">
    <property type="entry name" value="Farnesyl-diphosphate farnesyltransferase 1"/>
    <property type="match status" value="1"/>
</dbReference>
<evidence type="ECO:0000256" key="13">
    <source>
        <dbReference type="ARBA" id="ARBA00023166"/>
    </source>
</evidence>
<comment type="caution">
    <text evidence="16">The sequence shown here is derived from an EMBL/GenBank/DDBJ whole genome shotgun (WGS) entry which is preliminary data.</text>
</comment>
<dbReference type="NCBIfam" id="TIGR01559">
    <property type="entry name" value="squal_synth"/>
    <property type="match status" value="1"/>
</dbReference>
<dbReference type="InterPro" id="IPR002060">
    <property type="entry name" value="Squ/phyt_synthse"/>
</dbReference>
<evidence type="ECO:0000256" key="12">
    <source>
        <dbReference type="ARBA" id="ARBA00023136"/>
    </source>
</evidence>
<keyword evidence="13" id="KW-1207">Sterol metabolism</keyword>
<dbReference type="SUPFAM" id="SSF48576">
    <property type="entry name" value="Terpenoid synthases"/>
    <property type="match status" value="1"/>
</dbReference>
<dbReference type="Proteomes" id="UP000013776">
    <property type="component" value="Unassembled WGS sequence"/>
</dbReference>
<dbReference type="GO" id="GO:0055056">
    <property type="term" value="F:D-glucose transmembrane transporter activity"/>
    <property type="evidence" value="ECO:0007669"/>
    <property type="project" value="UniProtKB-UniRule"/>
</dbReference>
<evidence type="ECO:0000256" key="1">
    <source>
        <dbReference type="ARBA" id="ARBA00001946"/>
    </source>
</evidence>
<dbReference type="UniPathway" id="UPA00767">
    <property type="reaction ID" value="UER00751"/>
</dbReference>
<dbReference type="STRING" id="1097556.R4X7R7"/>
<keyword evidence="7 15" id="KW-0812">Transmembrane</keyword>
<keyword evidence="5" id="KW-0444">Lipid biosynthesis</keyword>
<dbReference type="PROSITE" id="PS01045">
    <property type="entry name" value="SQUALEN_PHYTOEN_SYN_2"/>
    <property type="match status" value="1"/>
</dbReference>
<comment type="catalytic activity">
    <reaction evidence="15">
        <text>2 (2E,6E)-farnesyl diphosphate + NADH + H(+) = squalene + 2 diphosphate + NAD(+)</text>
        <dbReference type="Rhea" id="RHEA:32299"/>
        <dbReference type="ChEBI" id="CHEBI:15378"/>
        <dbReference type="ChEBI" id="CHEBI:15440"/>
        <dbReference type="ChEBI" id="CHEBI:33019"/>
        <dbReference type="ChEBI" id="CHEBI:57540"/>
        <dbReference type="ChEBI" id="CHEBI:57945"/>
        <dbReference type="ChEBI" id="CHEBI:175763"/>
        <dbReference type="EC" id="2.5.1.21"/>
    </reaction>
</comment>
<keyword evidence="8" id="KW-0752">Steroid biosynthesis</keyword>
<organism evidence="16 17">
    <name type="scientific">Taphrina deformans (strain PYCC 5710 / ATCC 11124 / CBS 356.35 / IMI 108563 / JCM 9778 / NBRC 8474)</name>
    <name type="common">Peach leaf curl fungus</name>
    <name type="synonym">Lalaria deformans</name>
    <dbReference type="NCBI Taxonomy" id="1097556"/>
    <lineage>
        <taxon>Eukaryota</taxon>
        <taxon>Fungi</taxon>
        <taxon>Dikarya</taxon>
        <taxon>Ascomycota</taxon>
        <taxon>Taphrinomycotina</taxon>
        <taxon>Taphrinomycetes</taxon>
        <taxon>Taphrinales</taxon>
        <taxon>Taphrinaceae</taxon>
        <taxon>Taphrina</taxon>
    </lineage>
</organism>
<dbReference type="OrthoDB" id="431150at2759"/>
<keyword evidence="14" id="KW-0753">Steroid metabolism</keyword>
<evidence type="ECO:0000256" key="7">
    <source>
        <dbReference type="ARBA" id="ARBA00022692"/>
    </source>
</evidence>
<evidence type="ECO:0000256" key="15">
    <source>
        <dbReference type="RuleBase" id="RU368088"/>
    </source>
</evidence>
<evidence type="ECO:0000256" key="2">
    <source>
        <dbReference type="ARBA" id="ARBA00004370"/>
    </source>
</evidence>
<dbReference type="EC" id="2.5.1.21" evidence="4 15"/>
<dbReference type="PANTHER" id="PTHR11626:SF2">
    <property type="entry name" value="SQUALENE SYNTHASE"/>
    <property type="match status" value="1"/>
</dbReference>
<evidence type="ECO:0000256" key="14">
    <source>
        <dbReference type="ARBA" id="ARBA00023221"/>
    </source>
</evidence>
<reference evidence="16 17" key="1">
    <citation type="journal article" date="2013" name="MBio">
        <title>Genome sequencing of the plant pathogen Taphrina deformans, the causal agent of peach leaf curl.</title>
        <authorList>
            <person name="Cisse O.H."/>
            <person name="Almeida J.M.G.C.F."/>
            <person name="Fonseca A."/>
            <person name="Kumar A.A."/>
            <person name="Salojaervi J."/>
            <person name="Overmyer K."/>
            <person name="Hauser P.M."/>
            <person name="Pagni M."/>
        </authorList>
    </citation>
    <scope>NUCLEOTIDE SEQUENCE [LARGE SCALE GENOMIC DNA]</scope>
    <source>
        <strain evidence="17">PYCC 5710 / ATCC 11124 / CBS 356.35 / IMI 108563 / JCM 9778 / NBRC 8474</strain>
    </source>
</reference>
<sequence length="480" mass="54236">MGLFLDLLRHPTEARAVVQYKIWHDPLNARVPEKECETLRRCYELLDLTSRSFSAVIQELDPELRDAVMIFYLVLRALDTVEDDMTLPLSTKLPVLRSFHEHIASPGWNFKDNGPNEKDRQLCVEFEVVVEEYNKLKPAYREVIKDICKEMGEGMAYYSDETISVITLADFDKYCHYVAGLVGEGLSRLFANSGLENEKYGQLMDLSNSMGLFLQKTNIIRDFREDLDDGRTFWPEHIWSKYAADIADLAKPENKSAALNCISEMTCNALEHATDVLLYLSGLRNQSVFNFCAIPQVMAIASLSLVFRNPDVFQKNVKIRKGQACQMINGATNLRYVADLFVENARLIHKKNHPSDPNFLRVSQLCGRIEQWVIDVFPPEEQSAAAIAEKRLAGGFLTPEEQRTANRDSFFLIVAVLVFWLFMGGLMIFAAWLLGARFDLAWAEMMGRGIASPDGPASVVDVKAAGETVAAAARQRLEEL</sequence>
<dbReference type="eggNOG" id="KOG1459">
    <property type="taxonomic scope" value="Eukaryota"/>
</dbReference>
<evidence type="ECO:0000256" key="5">
    <source>
        <dbReference type="ARBA" id="ARBA00022516"/>
    </source>
</evidence>
<dbReference type="GO" id="GO:0045338">
    <property type="term" value="P:farnesyl diphosphate metabolic process"/>
    <property type="evidence" value="ECO:0007669"/>
    <property type="project" value="InterPro"/>
</dbReference>
<dbReference type="InterPro" id="IPR033904">
    <property type="entry name" value="Trans_IPPS_HH"/>
</dbReference>
<evidence type="ECO:0000256" key="3">
    <source>
        <dbReference type="ARBA" id="ARBA00006251"/>
    </source>
</evidence>
<comment type="catalytic activity">
    <reaction evidence="15">
        <text>2 (2E,6E)-farnesyl diphosphate + NADPH + H(+) = squalene + 2 diphosphate + NADP(+)</text>
        <dbReference type="Rhea" id="RHEA:32295"/>
        <dbReference type="ChEBI" id="CHEBI:15378"/>
        <dbReference type="ChEBI" id="CHEBI:15440"/>
        <dbReference type="ChEBI" id="CHEBI:33019"/>
        <dbReference type="ChEBI" id="CHEBI:57783"/>
        <dbReference type="ChEBI" id="CHEBI:58349"/>
        <dbReference type="ChEBI" id="CHEBI:175763"/>
        <dbReference type="EC" id="2.5.1.21"/>
    </reaction>
</comment>
<dbReference type="InterPro" id="IPR008949">
    <property type="entry name" value="Isoprenoid_synthase_dom_sf"/>
</dbReference>
<dbReference type="Gene3D" id="1.10.600.10">
    <property type="entry name" value="Farnesyl Diphosphate Synthase"/>
    <property type="match status" value="1"/>
</dbReference>
<dbReference type="GO" id="GO:0006696">
    <property type="term" value="P:ergosterol biosynthetic process"/>
    <property type="evidence" value="ECO:0007669"/>
    <property type="project" value="TreeGrafter"/>
</dbReference>
<dbReference type="InterPro" id="IPR006449">
    <property type="entry name" value="Squal_synth-like"/>
</dbReference>
<protein>
    <recommendedName>
        <fullName evidence="4 15">Squalene synthase</fullName>
        <shortName evidence="15">SQS</shortName>
        <shortName evidence="15">SS</shortName>
        <ecNumber evidence="4 15">2.5.1.21</ecNumber>
    </recommendedName>
</protein>
<keyword evidence="10" id="KW-0756">Sterol biosynthesis</keyword>
<accession>R4X7R7</accession>
<gene>
    <name evidence="16" type="ORF">TAPDE_001325</name>
</gene>
<evidence type="ECO:0000256" key="10">
    <source>
        <dbReference type="ARBA" id="ARBA00023011"/>
    </source>
</evidence>
<evidence type="ECO:0000256" key="8">
    <source>
        <dbReference type="ARBA" id="ARBA00022955"/>
    </source>
</evidence>
<dbReference type="InterPro" id="IPR019845">
    <property type="entry name" value="Squalene/phytoene_synthase_CS"/>
</dbReference>
<keyword evidence="12 15" id="KW-0472">Membrane</keyword>
<name>R4X7R7_TAPDE</name>
<keyword evidence="11" id="KW-0443">Lipid metabolism</keyword>
<dbReference type="Pfam" id="PF00494">
    <property type="entry name" value="SQS_PSY"/>
    <property type="match status" value="1"/>
</dbReference>
<evidence type="ECO:0000256" key="9">
    <source>
        <dbReference type="ARBA" id="ARBA00022989"/>
    </source>
</evidence>
<comment type="pathway">
    <text evidence="15">Terpene metabolism; lanosterol biosynthesis; lanosterol from farnesyl diphosphate: step 1/3.</text>
</comment>
<dbReference type="PANTHER" id="PTHR11626">
    <property type="entry name" value="FARNESYL-DIPHOSPHATE FARNESYLTRANSFERASE"/>
    <property type="match status" value="1"/>
</dbReference>
<comment type="cofactor">
    <cofactor evidence="1 15">
        <name>Mg(2+)</name>
        <dbReference type="ChEBI" id="CHEBI:18420"/>
    </cofactor>
</comment>
<dbReference type="SFLD" id="SFLDG01018">
    <property type="entry name" value="Squalene/Phytoene_Synthase_Lik"/>
    <property type="match status" value="1"/>
</dbReference>
<dbReference type="GO" id="GO:0005789">
    <property type="term" value="C:endoplasmic reticulum membrane"/>
    <property type="evidence" value="ECO:0007669"/>
    <property type="project" value="TreeGrafter"/>
</dbReference>
<dbReference type="SFLD" id="SFLDS00005">
    <property type="entry name" value="Isoprenoid_Synthase_Type_I"/>
    <property type="match status" value="1"/>
</dbReference>
<dbReference type="CDD" id="cd00683">
    <property type="entry name" value="Trans_IPPS_HH"/>
    <property type="match status" value="1"/>
</dbReference>
<dbReference type="EMBL" id="CAHR02000041">
    <property type="protein sequence ID" value="CCG81491.1"/>
    <property type="molecule type" value="Genomic_DNA"/>
</dbReference>
<dbReference type="PROSITE" id="PS01044">
    <property type="entry name" value="SQUALEN_PHYTOEN_SYN_1"/>
    <property type="match status" value="1"/>
</dbReference>
<evidence type="ECO:0000313" key="17">
    <source>
        <dbReference type="Proteomes" id="UP000013776"/>
    </source>
</evidence>
<dbReference type="InterPro" id="IPR044844">
    <property type="entry name" value="Trans_IPPS_euk-type"/>
</dbReference>
<evidence type="ECO:0000256" key="4">
    <source>
        <dbReference type="ARBA" id="ARBA00012373"/>
    </source>
</evidence>
<evidence type="ECO:0000256" key="6">
    <source>
        <dbReference type="ARBA" id="ARBA00022679"/>
    </source>
</evidence>
<evidence type="ECO:0000256" key="11">
    <source>
        <dbReference type="ARBA" id="ARBA00023098"/>
    </source>
</evidence>
<comment type="similarity">
    <text evidence="3 15">Belongs to the phytoene/squalene synthase family.</text>
</comment>
<evidence type="ECO:0000313" key="16">
    <source>
        <dbReference type="EMBL" id="CCG81491.1"/>
    </source>
</evidence>
<dbReference type="GO" id="GO:0051996">
    <property type="term" value="F:squalene synthase [NAD(P)H] activity"/>
    <property type="evidence" value="ECO:0007669"/>
    <property type="project" value="UniProtKB-UniRule"/>
</dbReference>
<feature type="transmembrane region" description="Helical" evidence="15">
    <location>
        <begin position="410"/>
        <end position="436"/>
    </location>
</feature>